<evidence type="ECO:0000256" key="9">
    <source>
        <dbReference type="ARBA" id="ARBA00022723"/>
    </source>
</evidence>
<name>A0ABY4MYC9_9MICO</name>
<evidence type="ECO:0000256" key="13">
    <source>
        <dbReference type="ARBA" id="ARBA00048811"/>
    </source>
</evidence>
<evidence type="ECO:0000313" key="17">
    <source>
        <dbReference type="EMBL" id="UQN15034.1"/>
    </source>
</evidence>
<comment type="pathway">
    <text evidence="4">Purine metabolism; GMP biosynthesis via salvage pathway; GMP from guanine: step 1/1.</text>
</comment>
<dbReference type="NCBIfam" id="TIGR01203">
    <property type="entry name" value="HGPRTase"/>
    <property type="match status" value="1"/>
</dbReference>
<comment type="cofactor">
    <cofactor evidence="1 15">
        <name>Mg(2+)</name>
        <dbReference type="ChEBI" id="CHEBI:18420"/>
    </cofactor>
</comment>
<dbReference type="Gene3D" id="3.40.50.2020">
    <property type="match status" value="1"/>
</dbReference>
<sequence length="209" mass="23212">MRASDIEADVREVLLSREEISERIGELARDIEADYRDRTPLLVGVLKGAVMVVSDLARELSIPLEMDWMAVSSYGSGTVSSGVVRILKDLDTDLSGRDVLIVEDIIDSGLTLSWLRQNLESRGAASVEICTLLRKPSRLKVDVPVRYIGFDVPNEFVVGYGLDYDERYRNLHDVVVLRPHVYGADETDATGPVEPARKVFLPGLEEPAQ</sequence>
<keyword evidence="10 15" id="KW-0660">Purine salvage</keyword>
<accession>A0ABY4MYC9</accession>
<evidence type="ECO:0000256" key="11">
    <source>
        <dbReference type="ARBA" id="ARBA00022741"/>
    </source>
</evidence>
<dbReference type="GO" id="GO:0016757">
    <property type="term" value="F:glycosyltransferase activity"/>
    <property type="evidence" value="ECO:0007669"/>
    <property type="project" value="UniProtKB-KW"/>
</dbReference>
<evidence type="ECO:0000256" key="2">
    <source>
        <dbReference type="ARBA" id="ARBA00004496"/>
    </source>
</evidence>
<protein>
    <recommendedName>
        <fullName evidence="15">Hypoxanthine phosphoribosyltransferase</fullName>
        <ecNumber evidence="15">2.4.2.8</ecNumber>
    </recommendedName>
</protein>
<evidence type="ECO:0000256" key="12">
    <source>
        <dbReference type="ARBA" id="ARBA00022842"/>
    </source>
</evidence>
<evidence type="ECO:0000256" key="1">
    <source>
        <dbReference type="ARBA" id="ARBA00001946"/>
    </source>
</evidence>
<comment type="catalytic activity">
    <reaction evidence="14">
        <text>IMP + diphosphate = hypoxanthine + 5-phospho-alpha-D-ribose 1-diphosphate</text>
        <dbReference type="Rhea" id="RHEA:17973"/>
        <dbReference type="ChEBI" id="CHEBI:17368"/>
        <dbReference type="ChEBI" id="CHEBI:33019"/>
        <dbReference type="ChEBI" id="CHEBI:58017"/>
        <dbReference type="ChEBI" id="CHEBI:58053"/>
        <dbReference type="EC" id="2.4.2.8"/>
    </reaction>
    <physiologicalReaction direction="right-to-left" evidence="14">
        <dbReference type="Rhea" id="RHEA:17975"/>
    </physiologicalReaction>
</comment>
<keyword evidence="12 15" id="KW-0460">Magnesium</keyword>
<dbReference type="InterPro" id="IPR029057">
    <property type="entry name" value="PRTase-like"/>
</dbReference>
<evidence type="ECO:0000256" key="8">
    <source>
        <dbReference type="ARBA" id="ARBA00022679"/>
    </source>
</evidence>
<gene>
    <name evidence="17" type="primary">hpt</name>
    <name evidence="17" type="ORF">M3M28_00765</name>
</gene>
<evidence type="ECO:0000256" key="15">
    <source>
        <dbReference type="RuleBase" id="RU364099"/>
    </source>
</evidence>
<comment type="catalytic activity">
    <reaction evidence="13">
        <text>GMP + diphosphate = guanine + 5-phospho-alpha-D-ribose 1-diphosphate</text>
        <dbReference type="Rhea" id="RHEA:25424"/>
        <dbReference type="ChEBI" id="CHEBI:16235"/>
        <dbReference type="ChEBI" id="CHEBI:33019"/>
        <dbReference type="ChEBI" id="CHEBI:58017"/>
        <dbReference type="ChEBI" id="CHEBI:58115"/>
        <dbReference type="EC" id="2.4.2.8"/>
    </reaction>
    <physiologicalReaction direction="right-to-left" evidence="13">
        <dbReference type="Rhea" id="RHEA:25426"/>
    </physiologicalReaction>
</comment>
<evidence type="ECO:0000256" key="4">
    <source>
        <dbReference type="ARBA" id="ARBA00004676"/>
    </source>
</evidence>
<keyword evidence="9 15" id="KW-0479">Metal-binding</keyword>
<evidence type="ECO:0000256" key="6">
    <source>
        <dbReference type="ARBA" id="ARBA00022490"/>
    </source>
</evidence>
<reference evidence="17" key="1">
    <citation type="submission" date="2022-05" db="EMBL/GenBank/DDBJ databases">
        <title>Complete genome sequence of toluene-degrading Gulosibacter sediminis strain ACHW.36C.</title>
        <authorList>
            <person name="Wai A.C."/>
            <person name="Lai G.K."/>
            <person name="Griffin S.D."/>
            <person name="Leung F.C."/>
        </authorList>
    </citation>
    <scope>NUCLEOTIDE SEQUENCE [LARGE SCALE GENOMIC DNA]</scope>
    <source>
        <strain evidence="17">ACHW.36C</strain>
    </source>
</reference>
<evidence type="ECO:0000256" key="14">
    <source>
        <dbReference type="ARBA" id="ARBA00049402"/>
    </source>
</evidence>
<dbReference type="InterPro" id="IPR005904">
    <property type="entry name" value="Hxn_phspho_trans"/>
</dbReference>
<comment type="similarity">
    <text evidence="5 15">Belongs to the purine/pyrimidine phosphoribosyltransferase family.</text>
</comment>
<keyword evidence="8 15" id="KW-0808">Transferase</keyword>
<organism evidence="17">
    <name type="scientific">Gulosibacter sediminis</name>
    <dbReference type="NCBI Taxonomy" id="1729695"/>
    <lineage>
        <taxon>Bacteria</taxon>
        <taxon>Bacillati</taxon>
        <taxon>Actinomycetota</taxon>
        <taxon>Actinomycetes</taxon>
        <taxon>Micrococcales</taxon>
        <taxon>Microbacteriaceae</taxon>
        <taxon>Gulosibacter</taxon>
    </lineage>
</organism>
<comment type="subcellular location">
    <subcellularLocation>
        <location evidence="2 15">Cytoplasm</location>
    </subcellularLocation>
</comment>
<dbReference type="EC" id="2.4.2.8" evidence="15"/>
<evidence type="ECO:0000256" key="7">
    <source>
        <dbReference type="ARBA" id="ARBA00022676"/>
    </source>
</evidence>
<dbReference type="InterPro" id="IPR050408">
    <property type="entry name" value="HGPRT"/>
</dbReference>
<evidence type="ECO:0000256" key="3">
    <source>
        <dbReference type="ARBA" id="ARBA00004669"/>
    </source>
</evidence>
<evidence type="ECO:0000256" key="10">
    <source>
        <dbReference type="ARBA" id="ARBA00022726"/>
    </source>
</evidence>
<keyword evidence="7 15" id="KW-0328">Glycosyltransferase</keyword>
<feature type="domain" description="Phosphoribosyltransferase" evidence="16">
    <location>
        <begin position="18"/>
        <end position="164"/>
    </location>
</feature>
<dbReference type="InterPro" id="IPR000836">
    <property type="entry name" value="PRTase_dom"/>
</dbReference>
<dbReference type="PANTHER" id="PTHR43340">
    <property type="entry name" value="HYPOXANTHINE-GUANINE PHOSPHORIBOSYLTRANSFERASE"/>
    <property type="match status" value="1"/>
</dbReference>
<dbReference type="EMBL" id="CP097160">
    <property type="protein sequence ID" value="UQN15034.1"/>
    <property type="molecule type" value="Genomic_DNA"/>
</dbReference>
<comment type="pathway">
    <text evidence="3 15">Purine metabolism; IMP biosynthesis via salvage pathway; IMP from hypoxanthine: step 1/1.</text>
</comment>
<evidence type="ECO:0000259" key="16">
    <source>
        <dbReference type="Pfam" id="PF00156"/>
    </source>
</evidence>
<dbReference type="SUPFAM" id="SSF53271">
    <property type="entry name" value="PRTase-like"/>
    <property type="match status" value="1"/>
</dbReference>
<keyword evidence="11 15" id="KW-0547">Nucleotide-binding</keyword>
<dbReference type="CDD" id="cd06223">
    <property type="entry name" value="PRTases_typeI"/>
    <property type="match status" value="1"/>
</dbReference>
<dbReference type="Pfam" id="PF00156">
    <property type="entry name" value="Pribosyltran"/>
    <property type="match status" value="1"/>
</dbReference>
<keyword evidence="6 15" id="KW-0963">Cytoplasm</keyword>
<dbReference type="PANTHER" id="PTHR43340:SF1">
    <property type="entry name" value="HYPOXANTHINE PHOSPHORIBOSYLTRANSFERASE"/>
    <property type="match status" value="1"/>
</dbReference>
<evidence type="ECO:0000256" key="5">
    <source>
        <dbReference type="ARBA" id="ARBA00008391"/>
    </source>
</evidence>
<proteinExistence type="inferred from homology"/>